<dbReference type="Pfam" id="PF06037">
    <property type="entry name" value="DUF922"/>
    <property type="match status" value="1"/>
</dbReference>
<dbReference type="EMBL" id="BMGM01000014">
    <property type="protein sequence ID" value="GGE44818.1"/>
    <property type="molecule type" value="Genomic_DNA"/>
</dbReference>
<evidence type="ECO:0000256" key="1">
    <source>
        <dbReference type="SAM" id="SignalP"/>
    </source>
</evidence>
<organism evidence="2 3">
    <name type="scientific">Psychroflexus planctonicus</name>
    <dbReference type="NCBI Taxonomy" id="1526575"/>
    <lineage>
        <taxon>Bacteria</taxon>
        <taxon>Pseudomonadati</taxon>
        <taxon>Bacteroidota</taxon>
        <taxon>Flavobacteriia</taxon>
        <taxon>Flavobacteriales</taxon>
        <taxon>Flavobacteriaceae</taxon>
        <taxon>Psychroflexus</taxon>
    </lineage>
</organism>
<name>A0ABQ1SKT3_9FLAO</name>
<evidence type="ECO:0000313" key="2">
    <source>
        <dbReference type="EMBL" id="GGE44818.1"/>
    </source>
</evidence>
<protein>
    <recommendedName>
        <fullName evidence="4">DUF922 domain-containing protein</fullName>
    </recommendedName>
</protein>
<dbReference type="Proteomes" id="UP000599179">
    <property type="component" value="Unassembled WGS sequence"/>
</dbReference>
<accession>A0ABQ1SKT3</accession>
<feature type="signal peptide" evidence="1">
    <location>
        <begin position="1"/>
        <end position="31"/>
    </location>
</feature>
<dbReference type="InterPro" id="IPR010321">
    <property type="entry name" value="DUF922"/>
</dbReference>
<feature type="chain" id="PRO_5047281335" description="DUF922 domain-containing protein" evidence="1">
    <location>
        <begin position="32"/>
        <end position="192"/>
    </location>
</feature>
<evidence type="ECO:0000313" key="3">
    <source>
        <dbReference type="Proteomes" id="UP000599179"/>
    </source>
</evidence>
<keyword evidence="3" id="KW-1185">Reference proteome</keyword>
<proteinExistence type="predicted"/>
<evidence type="ECO:0008006" key="4">
    <source>
        <dbReference type="Google" id="ProtNLM"/>
    </source>
</evidence>
<reference evidence="3" key="1">
    <citation type="journal article" date="2019" name="Int. J. Syst. Evol. Microbiol.">
        <title>The Global Catalogue of Microorganisms (GCM) 10K type strain sequencing project: providing services to taxonomists for standard genome sequencing and annotation.</title>
        <authorList>
            <consortium name="The Broad Institute Genomics Platform"/>
            <consortium name="The Broad Institute Genome Sequencing Center for Infectious Disease"/>
            <person name="Wu L."/>
            <person name="Ma J."/>
        </authorList>
    </citation>
    <scope>NUCLEOTIDE SEQUENCE [LARGE SCALE GENOMIC DNA]</scope>
    <source>
        <strain evidence="3">CGMCC 1.12931</strain>
    </source>
</reference>
<comment type="caution">
    <text evidence="2">The sequence shown here is derived from an EMBL/GenBank/DDBJ whole genome shotgun (WGS) entry which is preliminary data.</text>
</comment>
<sequence length="192" mass="22577">MFQFVNVVKMKIIFKLLILVLCFGFSTKTQAQSIIEWSKDYKLKWSDFKAEADTTILAFANTVYKIEILPTNVAVDSNNHIQNYEALTAVAQFYAKLSWVYEEDDNLLKHEQLHFDIAELYARKLRLEFEKLKQEKNANFNAYSAAYNKLWAECKALQMKYDSETNHGIFIEENQKWENDILNKLNSIKSIH</sequence>
<gene>
    <name evidence="2" type="ORF">GCM10010832_25980</name>
</gene>
<keyword evidence="1" id="KW-0732">Signal</keyword>